<dbReference type="PANTHER" id="PTHR28184:SF1">
    <property type="entry name" value="LARGE RIBOSOMAL SUBUNIT PROTEIN ML67"/>
    <property type="match status" value="1"/>
</dbReference>
<comment type="similarity">
    <text evidence="2">Belongs to the mitochondrion-specific ribosomal protein mL67 family.</text>
</comment>
<dbReference type="GO" id="GO:0005840">
    <property type="term" value="C:ribosome"/>
    <property type="evidence" value="ECO:0007669"/>
    <property type="project" value="UniProtKB-KW"/>
</dbReference>
<comment type="subcellular location">
    <subcellularLocation>
        <location evidence="1">Mitochondrion</location>
    </subcellularLocation>
</comment>
<dbReference type="AlphaFoldDB" id="A0A9P6RF13"/>
<evidence type="ECO:0000256" key="3">
    <source>
        <dbReference type="ARBA" id="ARBA00022980"/>
    </source>
</evidence>
<evidence type="ECO:0000256" key="5">
    <source>
        <dbReference type="ARBA" id="ARBA00023128"/>
    </source>
</evidence>
<name>A0A9P6RF13_9FUNG</name>
<accession>A0A9P6RF13</accession>
<keyword evidence="4" id="KW-0805">Transcription regulation</keyword>
<keyword evidence="10" id="KW-1185">Reference proteome</keyword>
<evidence type="ECO:0000313" key="9">
    <source>
        <dbReference type="EMBL" id="KAG0318169.1"/>
    </source>
</evidence>
<evidence type="ECO:0000256" key="8">
    <source>
        <dbReference type="ARBA" id="ARBA00035185"/>
    </source>
</evidence>
<dbReference type="EMBL" id="JAAAIP010000386">
    <property type="protein sequence ID" value="KAG0318169.1"/>
    <property type="molecule type" value="Genomic_DNA"/>
</dbReference>
<keyword evidence="5" id="KW-0496">Mitochondrion</keyword>
<dbReference type="Pfam" id="PF12829">
    <property type="entry name" value="Mhr1"/>
    <property type="match status" value="1"/>
</dbReference>
<sequence>MSATAIAGAAKTAAAKTATAAAPATTVYLFRHIQTSQVLVSLKNSVEKQSLKQIADETRRPAHVRPDHWHPVLAIQGFERHQDALAFHNSLRDHQLNHISAKTTDATYMKQPRRLRAPQEMNQIDSTLVKMVELLNEQPQIKANKGQGFHILWEREGVRKDLLEKEGISLPEGIQHGDLAIRRGRDIANA</sequence>
<dbReference type="InterPro" id="IPR024629">
    <property type="entry name" value="Ribosomal_mL67"/>
</dbReference>
<evidence type="ECO:0000256" key="6">
    <source>
        <dbReference type="ARBA" id="ARBA00023163"/>
    </source>
</evidence>
<gene>
    <name evidence="9" type="ORF">BGZ99_005835</name>
</gene>
<dbReference type="OrthoDB" id="434092at2759"/>
<keyword evidence="6" id="KW-0804">Transcription</keyword>
<keyword evidence="3" id="KW-0689">Ribosomal protein</keyword>
<protein>
    <recommendedName>
        <fullName evidence="8">Large ribosomal subunit protein mL67</fullName>
    </recommendedName>
</protein>
<dbReference type="GO" id="GO:0000150">
    <property type="term" value="F:DNA strand exchange activity"/>
    <property type="evidence" value="ECO:0007669"/>
    <property type="project" value="InterPro"/>
</dbReference>
<evidence type="ECO:0000256" key="1">
    <source>
        <dbReference type="ARBA" id="ARBA00004173"/>
    </source>
</evidence>
<dbReference type="PANTHER" id="PTHR28184">
    <property type="entry name" value="MITOCHONDRIAL HOMOLOGOUS RECOMBINATION PROTEIN 1"/>
    <property type="match status" value="1"/>
</dbReference>
<evidence type="ECO:0000256" key="4">
    <source>
        <dbReference type="ARBA" id="ARBA00023015"/>
    </source>
</evidence>
<keyword evidence="7" id="KW-0687">Ribonucleoprotein</keyword>
<comment type="caution">
    <text evidence="9">The sequence shown here is derived from an EMBL/GenBank/DDBJ whole genome shotgun (WGS) entry which is preliminary data.</text>
</comment>
<evidence type="ECO:0000256" key="7">
    <source>
        <dbReference type="ARBA" id="ARBA00023274"/>
    </source>
</evidence>
<dbReference type="GO" id="GO:0003735">
    <property type="term" value="F:structural constituent of ribosome"/>
    <property type="evidence" value="ECO:0007669"/>
    <property type="project" value="TreeGrafter"/>
</dbReference>
<organism evidence="9 10">
    <name type="scientific">Dissophora globulifera</name>
    <dbReference type="NCBI Taxonomy" id="979702"/>
    <lineage>
        <taxon>Eukaryota</taxon>
        <taxon>Fungi</taxon>
        <taxon>Fungi incertae sedis</taxon>
        <taxon>Mucoromycota</taxon>
        <taxon>Mortierellomycotina</taxon>
        <taxon>Mortierellomycetes</taxon>
        <taxon>Mortierellales</taxon>
        <taxon>Mortierellaceae</taxon>
        <taxon>Dissophora</taxon>
    </lineage>
</organism>
<evidence type="ECO:0000313" key="10">
    <source>
        <dbReference type="Proteomes" id="UP000738325"/>
    </source>
</evidence>
<evidence type="ECO:0000256" key="2">
    <source>
        <dbReference type="ARBA" id="ARBA00010741"/>
    </source>
</evidence>
<dbReference type="GO" id="GO:0003697">
    <property type="term" value="F:single-stranded DNA binding"/>
    <property type="evidence" value="ECO:0007669"/>
    <property type="project" value="InterPro"/>
</dbReference>
<reference evidence="9" key="1">
    <citation type="journal article" date="2020" name="Fungal Divers.">
        <title>Resolving the Mortierellaceae phylogeny through synthesis of multi-gene phylogenetics and phylogenomics.</title>
        <authorList>
            <person name="Vandepol N."/>
            <person name="Liber J."/>
            <person name="Desiro A."/>
            <person name="Na H."/>
            <person name="Kennedy M."/>
            <person name="Barry K."/>
            <person name="Grigoriev I.V."/>
            <person name="Miller A.N."/>
            <person name="O'Donnell K."/>
            <person name="Stajich J.E."/>
            <person name="Bonito G."/>
        </authorList>
    </citation>
    <scope>NUCLEOTIDE SEQUENCE</scope>
    <source>
        <strain evidence="9">REB-010B</strain>
    </source>
</reference>
<dbReference type="GO" id="GO:1990904">
    <property type="term" value="C:ribonucleoprotein complex"/>
    <property type="evidence" value="ECO:0007669"/>
    <property type="project" value="UniProtKB-KW"/>
</dbReference>
<proteinExistence type="inferred from homology"/>
<dbReference type="Proteomes" id="UP000738325">
    <property type="component" value="Unassembled WGS sequence"/>
</dbReference>
<dbReference type="GO" id="GO:0005739">
    <property type="term" value="C:mitochondrion"/>
    <property type="evidence" value="ECO:0007669"/>
    <property type="project" value="UniProtKB-SubCell"/>
</dbReference>